<dbReference type="Proteomes" id="UP000187609">
    <property type="component" value="Unassembled WGS sequence"/>
</dbReference>
<dbReference type="PANTHER" id="PTHR37216">
    <property type="entry name" value="EXPRESSED PROTEIN"/>
    <property type="match status" value="1"/>
</dbReference>
<proteinExistence type="predicted"/>
<dbReference type="KEGG" id="nau:109222898"/>
<dbReference type="EMBL" id="MJEQ01037184">
    <property type="protein sequence ID" value="OIT05850.1"/>
    <property type="molecule type" value="Genomic_DNA"/>
</dbReference>
<dbReference type="Pfam" id="PF25284">
    <property type="entry name" value="DUF7874"/>
    <property type="match status" value="1"/>
</dbReference>
<dbReference type="OrthoDB" id="785636at2759"/>
<dbReference type="STRING" id="49451.A0A1J6IMB6"/>
<evidence type="ECO:0000313" key="2">
    <source>
        <dbReference type="Proteomes" id="UP000187609"/>
    </source>
</evidence>
<reference evidence="1" key="1">
    <citation type="submission" date="2016-11" db="EMBL/GenBank/DDBJ databases">
        <title>The genome of Nicotiana attenuata.</title>
        <authorList>
            <person name="Xu S."/>
            <person name="Brockmoeller T."/>
            <person name="Gaquerel E."/>
            <person name="Navarro A."/>
            <person name="Kuhl H."/>
            <person name="Gase K."/>
            <person name="Ling Z."/>
            <person name="Zhou W."/>
            <person name="Kreitzer C."/>
            <person name="Stanke M."/>
            <person name="Tang H."/>
            <person name="Lyons E."/>
            <person name="Pandey P."/>
            <person name="Pandey S.P."/>
            <person name="Timmermann B."/>
            <person name="Baldwin I.T."/>
        </authorList>
    </citation>
    <scope>NUCLEOTIDE SEQUENCE [LARGE SCALE GENOMIC DNA]</scope>
    <source>
        <strain evidence="1">UT</strain>
    </source>
</reference>
<protein>
    <submittedName>
        <fullName evidence="1">Uncharacterized protein</fullName>
    </submittedName>
</protein>
<dbReference type="OMA" id="AFYHAIY"/>
<dbReference type="Gramene" id="OIT05850">
    <property type="protein sequence ID" value="OIT05850"/>
    <property type="gene ID" value="A4A49_33832"/>
</dbReference>
<gene>
    <name evidence="1" type="ORF">A4A49_33832</name>
</gene>
<accession>A0A1J6IMB6</accession>
<keyword evidence="2" id="KW-1185">Reference proteome</keyword>
<organism evidence="1 2">
    <name type="scientific">Nicotiana attenuata</name>
    <name type="common">Coyote tobacco</name>
    <dbReference type="NCBI Taxonomy" id="49451"/>
    <lineage>
        <taxon>Eukaryota</taxon>
        <taxon>Viridiplantae</taxon>
        <taxon>Streptophyta</taxon>
        <taxon>Embryophyta</taxon>
        <taxon>Tracheophyta</taxon>
        <taxon>Spermatophyta</taxon>
        <taxon>Magnoliopsida</taxon>
        <taxon>eudicotyledons</taxon>
        <taxon>Gunneridae</taxon>
        <taxon>Pentapetalae</taxon>
        <taxon>asterids</taxon>
        <taxon>lamiids</taxon>
        <taxon>Solanales</taxon>
        <taxon>Solanaceae</taxon>
        <taxon>Nicotianoideae</taxon>
        <taxon>Nicotianeae</taxon>
        <taxon>Nicotiana</taxon>
    </lineage>
</organism>
<dbReference type="AlphaFoldDB" id="A0A1J6IMB6"/>
<evidence type="ECO:0000313" key="1">
    <source>
        <dbReference type="EMBL" id="OIT05850.1"/>
    </source>
</evidence>
<dbReference type="PANTHER" id="PTHR37216:SF1">
    <property type="entry name" value="EXPRESSED PROTEIN"/>
    <property type="match status" value="1"/>
</dbReference>
<sequence>MHLHFFLCQYHLTISMGLSLKKFANDEQNDNVGPMINELYESHFKNTENWKFAQFCRVVCLTVEDINEKLGSTQFRVPKIEELQRLYDKYLINKGSKSLTPEEYQNMLKEIILDTKVTGSGAKDVLLYLFGVPVTALFIKQSFIPQAIPNEIFIPGITSATVFLLAKLHKI</sequence>
<dbReference type="InterPro" id="IPR057196">
    <property type="entry name" value="DUF7874"/>
</dbReference>
<comment type="caution">
    <text evidence="1">The sequence shown here is derived from an EMBL/GenBank/DDBJ whole genome shotgun (WGS) entry which is preliminary data.</text>
</comment>
<name>A0A1J6IMB6_NICAT</name>